<dbReference type="Pfam" id="PF00563">
    <property type="entry name" value="EAL"/>
    <property type="match status" value="1"/>
</dbReference>
<evidence type="ECO:0000259" key="1">
    <source>
        <dbReference type="PROSITE" id="PS50883"/>
    </source>
</evidence>
<dbReference type="EMBL" id="MSDU01000035">
    <property type="protein sequence ID" value="OLN21684.1"/>
    <property type="molecule type" value="Genomic_DNA"/>
</dbReference>
<evidence type="ECO:0000313" key="3">
    <source>
        <dbReference type="Proteomes" id="UP000185568"/>
    </source>
</evidence>
<dbReference type="GO" id="GO:0071111">
    <property type="term" value="F:cyclic-guanylate-specific phosphodiesterase activity"/>
    <property type="evidence" value="ECO:0007669"/>
    <property type="project" value="InterPro"/>
</dbReference>
<feature type="domain" description="EAL" evidence="1">
    <location>
        <begin position="28"/>
        <end position="282"/>
    </location>
</feature>
<sequence>MMALRDGKNKNKPIHLFQQHIQEAMTRQLTLEKDLQNVSIGDEFSIVFQPQVKVSTNEIIGFESLARWRHPLFGPISPVEFIALAEEKLIIYQLTERTIDYVFKILETRKREYSFTGIVSINISSLLLEHVVFIEFVRSRLSYFDINPKQIEFEITESVQLFSSETVLSHLQLLRKMGIRISIDDFGTGYAALSYLSHFPVDKVKIDKHFIDQIDTDRKGEAILKSIISLIKNMELYMIAEGVETADQIRFLKERGCDHIQGYYVSKPLTEEKSDMVVKNGCYIK</sequence>
<dbReference type="InterPro" id="IPR035919">
    <property type="entry name" value="EAL_sf"/>
</dbReference>
<dbReference type="SMART" id="SM00052">
    <property type="entry name" value="EAL"/>
    <property type="match status" value="1"/>
</dbReference>
<dbReference type="CDD" id="cd01948">
    <property type="entry name" value="EAL"/>
    <property type="match status" value="1"/>
</dbReference>
<dbReference type="InterPro" id="IPR001633">
    <property type="entry name" value="EAL_dom"/>
</dbReference>
<dbReference type="AlphaFoldDB" id="A0A1Q8Q2X1"/>
<dbReference type="Proteomes" id="UP000185568">
    <property type="component" value="Unassembled WGS sequence"/>
</dbReference>
<name>A0A1Q8Q2X1_9BACI</name>
<dbReference type="PROSITE" id="PS50883">
    <property type="entry name" value="EAL"/>
    <property type="match status" value="1"/>
</dbReference>
<dbReference type="PANTHER" id="PTHR33121:SF79">
    <property type="entry name" value="CYCLIC DI-GMP PHOSPHODIESTERASE PDED-RELATED"/>
    <property type="match status" value="1"/>
</dbReference>
<reference evidence="2 3" key="1">
    <citation type="submission" date="2016-12" db="EMBL/GenBank/DDBJ databases">
        <title>Domibacillus antri genome sequencing.</title>
        <authorList>
            <person name="Verma A."/>
            <person name="Krishnamurthi S."/>
        </authorList>
    </citation>
    <scope>NUCLEOTIDE SEQUENCE [LARGE SCALE GENOMIC DNA]</scope>
    <source>
        <strain evidence="2 3">XD80</strain>
    </source>
</reference>
<gene>
    <name evidence="2" type="ORF">BTO30_13575</name>
</gene>
<protein>
    <recommendedName>
        <fullName evidence="1">EAL domain-containing protein</fullName>
    </recommendedName>
</protein>
<dbReference type="STRING" id="1714264.BTO30_13575"/>
<evidence type="ECO:0000313" key="2">
    <source>
        <dbReference type="EMBL" id="OLN21684.1"/>
    </source>
</evidence>
<dbReference type="SUPFAM" id="SSF141868">
    <property type="entry name" value="EAL domain-like"/>
    <property type="match status" value="1"/>
</dbReference>
<comment type="caution">
    <text evidence="2">The sequence shown here is derived from an EMBL/GenBank/DDBJ whole genome shotgun (WGS) entry which is preliminary data.</text>
</comment>
<dbReference type="InterPro" id="IPR050706">
    <property type="entry name" value="Cyclic-di-GMP_PDE-like"/>
</dbReference>
<accession>A0A1Q8Q2X1</accession>
<proteinExistence type="predicted"/>
<dbReference type="PANTHER" id="PTHR33121">
    <property type="entry name" value="CYCLIC DI-GMP PHOSPHODIESTERASE PDEF"/>
    <property type="match status" value="1"/>
</dbReference>
<dbReference type="Gene3D" id="3.20.20.450">
    <property type="entry name" value="EAL domain"/>
    <property type="match status" value="1"/>
</dbReference>
<organism evidence="2 3">
    <name type="scientific">Domibacillus antri</name>
    <dbReference type="NCBI Taxonomy" id="1714264"/>
    <lineage>
        <taxon>Bacteria</taxon>
        <taxon>Bacillati</taxon>
        <taxon>Bacillota</taxon>
        <taxon>Bacilli</taxon>
        <taxon>Bacillales</taxon>
        <taxon>Bacillaceae</taxon>
        <taxon>Domibacillus</taxon>
    </lineage>
</organism>
<keyword evidence="3" id="KW-1185">Reference proteome</keyword>